<feature type="compositionally biased region" description="Basic and acidic residues" evidence="6">
    <location>
        <begin position="76"/>
        <end position="86"/>
    </location>
</feature>
<evidence type="ECO:0000256" key="1">
    <source>
        <dbReference type="ARBA" id="ARBA00022527"/>
    </source>
</evidence>
<organism evidence="7">
    <name type="scientific">Cyprideis torosa</name>
    <dbReference type="NCBI Taxonomy" id="163714"/>
    <lineage>
        <taxon>Eukaryota</taxon>
        <taxon>Metazoa</taxon>
        <taxon>Ecdysozoa</taxon>
        <taxon>Arthropoda</taxon>
        <taxon>Crustacea</taxon>
        <taxon>Oligostraca</taxon>
        <taxon>Ostracoda</taxon>
        <taxon>Podocopa</taxon>
        <taxon>Podocopida</taxon>
        <taxon>Cytherocopina</taxon>
        <taxon>Cytheroidea</taxon>
        <taxon>Cytherideidae</taxon>
        <taxon>Cyprideis</taxon>
    </lineage>
</organism>
<dbReference type="GO" id="GO:0004712">
    <property type="term" value="F:protein serine/threonine/tyrosine kinase activity"/>
    <property type="evidence" value="ECO:0007669"/>
    <property type="project" value="TreeGrafter"/>
</dbReference>
<dbReference type="GO" id="GO:0034501">
    <property type="term" value="P:protein localization to kinetochore"/>
    <property type="evidence" value="ECO:0007669"/>
    <property type="project" value="TreeGrafter"/>
</dbReference>
<feature type="region of interest" description="Disordered" evidence="6">
    <location>
        <begin position="403"/>
        <end position="435"/>
    </location>
</feature>
<dbReference type="OrthoDB" id="20524at2759"/>
<evidence type="ECO:0000256" key="5">
    <source>
        <dbReference type="ARBA" id="ARBA00022840"/>
    </source>
</evidence>
<feature type="compositionally biased region" description="Polar residues" evidence="6">
    <location>
        <begin position="60"/>
        <end position="74"/>
    </location>
</feature>
<feature type="compositionally biased region" description="Basic residues" evidence="6">
    <location>
        <begin position="1"/>
        <end position="14"/>
    </location>
</feature>
<keyword evidence="2" id="KW-0808">Transferase</keyword>
<keyword evidence="4" id="KW-0418">Kinase</keyword>
<keyword evidence="3" id="KW-0547">Nucleotide-binding</keyword>
<dbReference type="GO" id="GO:0000776">
    <property type="term" value="C:kinetochore"/>
    <property type="evidence" value="ECO:0007669"/>
    <property type="project" value="TreeGrafter"/>
</dbReference>
<dbReference type="PANTHER" id="PTHR22974:SF21">
    <property type="entry name" value="DUAL SPECIFICITY PROTEIN KINASE TTK"/>
    <property type="match status" value="1"/>
</dbReference>
<dbReference type="SMART" id="SM00220">
    <property type="entry name" value="S_TKc"/>
    <property type="match status" value="1"/>
</dbReference>
<feature type="region of interest" description="Disordered" evidence="6">
    <location>
        <begin position="615"/>
        <end position="650"/>
    </location>
</feature>
<feature type="region of interest" description="Disordered" evidence="6">
    <location>
        <begin position="1"/>
        <end position="160"/>
    </location>
</feature>
<keyword evidence="1" id="KW-0723">Serine/threonine-protein kinase</keyword>
<feature type="region of interest" description="Disordered" evidence="6">
    <location>
        <begin position="324"/>
        <end position="391"/>
    </location>
</feature>
<dbReference type="SUPFAM" id="SSF56112">
    <property type="entry name" value="Protein kinase-like (PK-like)"/>
    <property type="match status" value="1"/>
</dbReference>
<name>A0A7R8ZNI3_9CRUS</name>
<proteinExistence type="predicted"/>
<evidence type="ECO:0000256" key="3">
    <source>
        <dbReference type="ARBA" id="ARBA00022741"/>
    </source>
</evidence>
<dbReference type="GO" id="GO:0007059">
    <property type="term" value="P:chromosome segregation"/>
    <property type="evidence" value="ECO:0007669"/>
    <property type="project" value="TreeGrafter"/>
</dbReference>
<dbReference type="AlphaFoldDB" id="A0A7R8ZNI3"/>
<gene>
    <name evidence="7" type="ORF">CTOB1V02_LOCUS3753</name>
</gene>
<feature type="compositionally biased region" description="Basic residues" evidence="6">
    <location>
        <begin position="414"/>
        <end position="431"/>
    </location>
</feature>
<dbReference type="GO" id="GO:0004674">
    <property type="term" value="F:protein serine/threonine kinase activity"/>
    <property type="evidence" value="ECO:0007669"/>
    <property type="project" value="UniProtKB-KW"/>
</dbReference>
<feature type="compositionally biased region" description="Low complexity" evidence="6">
    <location>
        <begin position="356"/>
        <end position="369"/>
    </location>
</feature>
<dbReference type="InterPro" id="IPR000719">
    <property type="entry name" value="Prot_kinase_dom"/>
</dbReference>
<dbReference type="Gene3D" id="1.10.510.10">
    <property type="entry name" value="Transferase(Phosphotransferase) domain 1"/>
    <property type="match status" value="1"/>
</dbReference>
<feature type="compositionally biased region" description="Polar residues" evidence="6">
    <location>
        <begin position="95"/>
        <end position="104"/>
    </location>
</feature>
<evidence type="ECO:0000256" key="2">
    <source>
        <dbReference type="ARBA" id="ARBA00022679"/>
    </source>
</evidence>
<feature type="compositionally biased region" description="Low complexity" evidence="6">
    <location>
        <begin position="324"/>
        <end position="339"/>
    </location>
</feature>
<evidence type="ECO:0000256" key="6">
    <source>
        <dbReference type="SAM" id="MobiDB-lite"/>
    </source>
</evidence>
<accession>A0A7R8ZNI3</accession>
<evidence type="ECO:0000313" key="7">
    <source>
        <dbReference type="EMBL" id="CAD7225821.1"/>
    </source>
</evidence>
<feature type="compositionally biased region" description="Low complexity" evidence="6">
    <location>
        <begin position="627"/>
        <end position="650"/>
    </location>
</feature>
<keyword evidence="5" id="KW-0067">ATP-binding</keyword>
<sequence>MEPRRRARRIRVKKSSWNDDDDDFVGPLANNTGGLKRNESSSSSLKFPQPAPAPARGTLSRRQTLGSSGSVNTGRESSRSRSREISSRAGLQVKASFSTVTTRQPPVKTSRPWNGGPGVACKSSSSSTRLAAGTSRAAVELSTTSDLAKPTNSDAPLASSAVYEKTRRNAASKAESFAAEHKKPIVEKLFSSAKKIISSGKKKACATGGDGFRAPAPLLGREVPKLVFHSSSSESLADSAKENTEPAETDAEANAEAVNDLGLLPPRERLRNPSASALTPGAAMAGAALLQPRSRKIPGRLGAMPMRSVWPDSAKRFPAHIGKLSSSVSTPSLSTVATSKSTKTPQVLTAEGKGTGTSASLSRSNSLGSVAGHHPEGVSTVKKRPFPLENGRTKLGNRLAVLHEESSSGSGGSGRHRHHSMTTTPGHKHSTARPDVHHDLQHHPIKSFAHQGPDFIHPIQGDSPSFTSACAKSKQQHPPESAPVSQAFDIPRQPPESASLPQALYINPLSQVPDRSRPQQPPPAQLFTTGPFGPAGTDHSCSISPILLESVENSNNKESQEMEASDEGIGCSFKALPLLSDSLNNGTFKGGLDDFSVATEEILRKFGEGTIETLRSQPQHHRKQHHPPSQATSTLSTFSTPFSSSTMTPAPSQSFAPPVLFSTAAAYPTPSLQPPLAAHFPCQQLIIKGKPYIKLNAIGKGGSCEVYQVWDCEGGRILALKNVVTRDRDTIRGFMGEVQLLEKLQCCSRVIKMFDYDCSPNANALMVLLEKGETDFASKLKSAGLTGSFPIRGIKIFWEQMLQTVHQIHDQGVIHADLKPANFLLVNGELKLIDFGIACSLKDADATSVTLPCLMGTYNYISPEALMGTGAPTVAGQMPVIKISRKSDIWSLGCILYHMAFGRPPFGNVTQLPAKFRAITDPSIPIPIPEERQNTRLADVILKCLQRDPKLRPTTEELLQDPYLVTSPWN</sequence>
<dbReference type="GO" id="GO:0005634">
    <property type="term" value="C:nucleus"/>
    <property type="evidence" value="ECO:0007669"/>
    <property type="project" value="TreeGrafter"/>
</dbReference>
<reference evidence="7" key="1">
    <citation type="submission" date="2020-11" db="EMBL/GenBank/DDBJ databases">
        <authorList>
            <person name="Tran Van P."/>
        </authorList>
    </citation>
    <scope>NUCLEOTIDE SEQUENCE</scope>
</reference>
<dbReference type="GO" id="GO:0005524">
    <property type="term" value="F:ATP binding"/>
    <property type="evidence" value="ECO:0007669"/>
    <property type="project" value="UniProtKB-KW"/>
</dbReference>
<dbReference type="Pfam" id="PF00069">
    <property type="entry name" value="Pkinase"/>
    <property type="match status" value="1"/>
</dbReference>
<dbReference type="GO" id="GO:0033316">
    <property type="term" value="P:meiotic spindle assembly checkpoint signaling"/>
    <property type="evidence" value="ECO:0007669"/>
    <property type="project" value="TreeGrafter"/>
</dbReference>
<protein>
    <submittedName>
        <fullName evidence="7">Uncharacterized protein</fullName>
    </submittedName>
</protein>
<dbReference type="Gene3D" id="3.30.200.20">
    <property type="entry name" value="Phosphorylase Kinase, domain 1"/>
    <property type="match status" value="1"/>
</dbReference>
<dbReference type="InterPro" id="IPR008271">
    <property type="entry name" value="Ser/Thr_kinase_AS"/>
</dbReference>
<feature type="region of interest" description="Disordered" evidence="6">
    <location>
        <begin position="448"/>
        <end position="498"/>
    </location>
</feature>
<feature type="compositionally biased region" description="Polar residues" evidence="6">
    <location>
        <begin position="141"/>
        <end position="154"/>
    </location>
</feature>
<dbReference type="PROSITE" id="PS00108">
    <property type="entry name" value="PROTEIN_KINASE_ST"/>
    <property type="match status" value="1"/>
</dbReference>
<dbReference type="GO" id="GO:0007094">
    <property type="term" value="P:mitotic spindle assembly checkpoint signaling"/>
    <property type="evidence" value="ECO:0007669"/>
    <property type="project" value="TreeGrafter"/>
</dbReference>
<evidence type="ECO:0000256" key="4">
    <source>
        <dbReference type="ARBA" id="ARBA00022777"/>
    </source>
</evidence>
<dbReference type="FunFam" id="3.30.200.20:FF:000131">
    <property type="entry name" value="Dual specificity protein kinase TTK"/>
    <property type="match status" value="1"/>
</dbReference>
<feature type="region of interest" description="Disordered" evidence="6">
    <location>
        <begin position="511"/>
        <end position="541"/>
    </location>
</feature>
<dbReference type="PROSITE" id="PS50011">
    <property type="entry name" value="PROTEIN_KINASE_DOM"/>
    <property type="match status" value="1"/>
</dbReference>
<feature type="region of interest" description="Disordered" evidence="6">
    <location>
        <begin position="230"/>
        <end position="252"/>
    </location>
</feature>
<dbReference type="InterPro" id="IPR011009">
    <property type="entry name" value="Kinase-like_dom_sf"/>
</dbReference>
<dbReference type="EMBL" id="OB660670">
    <property type="protein sequence ID" value="CAD7225821.1"/>
    <property type="molecule type" value="Genomic_DNA"/>
</dbReference>
<dbReference type="PANTHER" id="PTHR22974">
    <property type="entry name" value="MIXED LINEAGE PROTEIN KINASE"/>
    <property type="match status" value="1"/>
</dbReference>